<accession>A0A071MN90</accession>
<name>A0A071MN90_9BURK</name>
<reference evidence="1" key="1">
    <citation type="submission" date="2014-04" db="EMBL/GenBank/DDBJ databases">
        <title>In planta biocontrol of soil-borne Fusarium wilt of banana through a plant endophytic bacterium, Burkholderia cenocepacia 869T2.</title>
        <authorList>
            <person name="Ho Y.-N."/>
            <person name="Chiang H.-M."/>
            <person name="Chao C.-P."/>
            <person name="Su C.-C."/>
            <person name="Hsu H.-F."/>
            <person name="Guo C.-T."/>
            <person name="Hsieh J.-L."/>
            <person name="Huang C.-C."/>
        </authorList>
    </citation>
    <scope>NUCLEOTIDE SEQUENCE [LARGE SCALE GENOMIC DNA]</scope>
    <source>
        <strain evidence="1">869T2</strain>
    </source>
</reference>
<gene>
    <name evidence="1" type="ORF">DT99_19425</name>
</gene>
<dbReference type="EMBL" id="JJOA01000015">
    <property type="protein sequence ID" value="KEA57976.1"/>
    <property type="molecule type" value="Genomic_DNA"/>
</dbReference>
<sequence>MRGDGGLTFERDEIFLVYLHIVRKHPTYSFAGDLGMPGAWEAYAREKPWETDAPVPRGLGFDE</sequence>
<protein>
    <submittedName>
        <fullName evidence="1">Uncharacterized protein</fullName>
    </submittedName>
</protein>
<comment type="caution">
    <text evidence="1">The sequence shown here is derived from an EMBL/GenBank/DDBJ whole genome shotgun (WGS) entry which is preliminary data.</text>
</comment>
<proteinExistence type="predicted"/>
<organism evidence="1">
    <name type="scientific">Burkholderia cenocepacia</name>
    <dbReference type="NCBI Taxonomy" id="95486"/>
    <lineage>
        <taxon>Bacteria</taxon>
        <taxon>Pseudomonadati</taxon>
        <taxon>Pseudomonadota</taxon>
        <taxon>Betaproteobacteria</taxon>
        <taxon>Burkholderiales</taxon>
        <taxon>Burkholderiaceae</taxon>
        <taxon>Burkholderia</taxon>
        <taxon>Burkholderia cepacia complex</taxon>
    </lineage>
</organism>
<dbReference type="AlphaFoldDB" id="A0A071MN90"/>
<evidence type="ECO:0000313" key="1">
    <source>
        <dbReference type="EMBL" id="KEA57976.1"/>
    </source>
</evidence>